<evidence type="ECO:0000256" key="4">
    <source>
        <dbReference type="ARBA" id="ARBA00022989"/>
    </source>
</evidence>
<feature type="transmembrane region" description="Helical" evidence="6">
    <location>
        <begin position="84"/>
        <end position="103"/>
    </location>
</feature>
<keyword evidence="3 6" id="KW-0812">Transmembrane</keyword>
<dbReference type="eggNOG" id="COG4120">
    <property type="taxonomic scope" value="Bacteria"/>
</dbReference>
<dbReference type="AlphaFoldDB" id="V6Q5T4"/>
<evidence type="ECO:0000313" key="8">
    <source>
        <dbReference type="Proteomes" id="UP000018126"/>
    </source>
</evidence>
<feature type="transmembrane region" description="Helical" evidence="6">
    <location>
        <begin position="236"/>
        <end position="256"/>
    </location>
</feature>
<keyword evidence="5 6" id="KW-0472">Membrane</keyword>
<dbReference type="Gene3D" id="1.10.3470.10">
    <property type="entry name" value="ABC transporter involved in vitamin B12 uptake, BtuC"/>
    <property type="match status" value="1"/>
</dbReference>
<sequence>MMLTVTLGQGFLLGILGLGIFMTYRILNFPDMTAEGSFPLGGAVTVTLLTHQVSPILATIAGMLAGMLAGLVTGLLYTKGKIPVVLSGILVMTGLNSVMLYVMKRSNLTLLNQKRLNDYVMFSWLPAHYDTLIIGIVTCVLLVVGLIYFLHTSLGQSYIATGDNEVMARSLGISTDRMKLLGLSVSNGIIALSGSLVAQNDGNADINKGIGIIVIGLSSIIIGEVLFGELLLLERLIAIVVGSVVYQLLILVVIKLGVDTSYLKIFSSLILAGCLILPRLKGQMKMPKKERVS</sequence>
<dbReference type="GO" id="GO:0005886">
    <property type="term" value="C:plasma membrane"/>
    <property type="evidence" value="ECO:0007669"/>
    <property type="project" value="UniProtKB-SubCell"/>
</dbReference>
<dbReference type="Proteomes" id="UP000018126">
    <property type="component" value="Unassembled WGS sequence"/>
</dbReference>
<dbReference type="STRING" id="1408226.T233_00310"/>
<name>V6Q5T4_9ENTE</name>
<evidence type="ECO:0000256" key="3">
    <source>
        <dbReference type="ARBA" id="ARBA00022692"/>
    </source>
</evidence>
<feature type="transmembrane region" description="Helical" evidence="6">
    <location>
        <begin position="210"/>
        <end position="227"/>
    </location>
</feature>
<keyword evidence="2" id="KW-1003">Cell membrane</keyword>
<comment type="caution">
    <text evidence="7">The sequence shown here is derived from an EMBL/GenBank/DDBJ whole genome shotgun (WGS) entry which is preliminary data.</text>
</comment>
<gene>
    <name evidence="7" type="ORF">T233_00310</name>
</gene>
<evidence type="ECO:0000256" key="2">
    <source>
        <dbReference type="ARBA" id="ARBA00022475"/>
    </source>
</evidence>
<dbReference type="InterPro" id="IPR001851">
    <property type="entry name" value="ABC_transp_permease"/>
</dbReference>
<dbReference type="InterPro" id="IPR037294">
    <property type="entry name" value="ABC_BtuC-like"/>
</dbReference>
<accession>V6Q5T4</accession>
<feature type="transmembrane region" description="Helical" evidence="6">
    <location>
        <begin position="56"/>
        <end position="77"/>
    </location>
</feature>
<reference evidence="7 8" key="1">
    <citation type="journal article" date="2013" name="Genome Announc.">
        <title>High-Quality Draft Genome Sequence of Vagococcus lutrae Strain LBD1, Isolated from the Largemouth Bass Micropterus salmoides.</title>
        <authorList>
            <person name="Lebreton F."/>
            <person name="Valentino M.D."/>
            <person name="Duncan L.B."/>
            <person name="Zeng Q."/>
            <person name="Manson McGuire A."/>
            <person name="Earl A.M."/>
            <person name="Gilmore M.S."/>
        </authorList>
    </citation>
    <scope>NUCLEOTIDE SEQUENCE [LARGE SCALE GENOMIC DNA]</scope>
    <source>
        <strain evidence="7 8">LBD1</strain>
    </source>
</reference>
<evidence type="ECO:0000256" key="6">
    <source>
        <dbReference type="SAM" id="Phobius"/>
    </source>
</evidence>
<evidence type="ECO:0000313" key="7">
    <source>
        <dbReference type="EMBL" id="EST90566.1"/>
    </source>
</evidence>
<dbReference type="GO" id="GO:0022857">
    <property type="term" value="F:transmembrane transporter activity"/>
    <property type="evidence" value="ECO:0007669"/>
    <property type="project" value="InterPro"/>
</dbReference>
<evidence type="ECO:0000256" key="5">
    <source>
        <dbReference type="ARBA" id="ARBA00023136"/>
    </source>
</evidence>
<keyword evidence="4 6" id="KW-1133">Transmembrane helix</keyword>
<dbReference type="CDD" id="cd06574">
    <property type="entry name" value="TM_PBP1_branched-chain-AA_like"/>
    <property type="match status" value="1"/>
</dbReference>
<dbReference type="Pfam" id="PF02653">
    <property type="entry name" value="BPD_transp_2"/>
    <property type="match status" value="1"/>
</dbReference>
<feature type="transmembrane region" description="Helical" evidence="6">
    <location>
        <begin position="180"/>
        <end position="198"/>
    </location>
</feature>
<feature type="transmembrane region" description="Helical" evidence="6">
    <location>
        <begin position="7"/>
        <end position="27"/>
    </location>
</feature>
<organism evidence="7 8">
    <name type="scientific">Vagococcus lutrae LBD1</name>
    <dbReference type="NCBI Taxonomy" id="1408226"/>
    <lineage>
        <taxon>Bacteria</taxon>
        <taxon>Bacillati</taxon>
        <taxon>Bacillota</taxon>
        <taxon>Bacilli</taxon>
        <taxon>Lactobacillales</taxon>
        <taxon>Enterococcaceae</taxon>
        <taxon>Vagococcus</taxon>
    </lineage>
</organism>
<proteinExistence type="predicted"/>
<feature type="transmembrane region" description="Helical" evidence="6">
    <location>
        <begin position="131"/>
        <end position="150"/>
    </location>
</feature>
<evidence type="ECO:0000256" key="1">
    <source>
        <dbReference type="ARBA" id="ARBA00004651"/>
    </source>
</evidence>
<protein>
    <submittedName>
        <fullName evidence="7">ABC transporter permease</fullName>
    </submittedName>
</protein>
<dbReference type="EMBL" id="AYSH01000004">
    <property type="protein sequence ID" value="EST90566.1"/>
    <property type="molecule type" value="Genomic_DNA"/>
</dbReference>
<comment type="subcellular location">
    <subcellularLocation>
        <location evidence="1">Cell membrane</location>
        <topology evidence="1">Multi-pass membrane protein</topology>
    </subcellularLocation>
</comment>
<keyword evidence="8" id="KW-1185">Reference proteome</keyword>
<dbReference type="PATRIC" id="fig|1408226.3.peg.311"/>
<feature type="transmembrane region" description="Helical" evidence="6">
    <location>
        <begin position="262"/>
        <end position="280"/>
    </location>
</feature>
<dbReference type="PANTHER" id="PTHR32196:SF69">
    <property type="entry name" value="BRANCHED-CHAIN AMINO ACID TRANSPORT SYSTEM, PERMEASE PROTEIN"/>
    <property type="match status" value="1"/>
</dbReference>
<dbReference type="PANTHER" id="PTHR32196">
    <property type="entry name" value="ABC TRANSPORTER PERMEASE PROTEIN YPHD-RELATED-RELATED"/>
    <property type="match status" value="1"/>
</dbReference>